<evidence type="ECO:0000313" key="7">
    <source>
        <dbReference type="EMBL" id="KAL0294869.1"/>
    </source>
</evidence>
<dbReference type="Pfam" id="PF07529">
    <property type="entry name" value="HSA"/>
    <property type="match status" value="2"/>
</dbReference>
<gene>
    <name evidence="7" type="ORF">Sradi_6864000</name>
</gene>
<dbReference type="SMART" id="SM00573">
    <property type="entry name" value="HSA"/>
    <property type="match status" value="2"/>
</dbReference>
<dbReference type="PANTHER" id="PTHR45685:SF1">
    <property type="entry name" value="HELICASE SRCAP"/>
    <property type="match status" value="1"/>
</dbReference>
<feature type="compositionally biased region" description="Basic and acidic residues" evidence="5">
    <location>
        <begin position="74"/>
        <end position="92"/>
    </location>
</feature>
<comment type="caution">
    <text evidence="7">The sequence shown here is derived from an EMBL/GenBank/DDBJ whole genome shotgun (WGS) entry which is preliminary data.</text>
</comment>
<dbReference type="GO" id="GO:0042393">
    <property type="term" value="F:histone binding"/>
    <property type="evidence" value="ECO:0007669"/>
    <property type="project" value="TreeGrafter"/>
</dbReference>
<reference evidence="7" key="2">
    <citation type="journal article" date="2024" name="Plant">
        <title>Genomic evolution and insights into agronomic trait innovations of Sesamum species.</title>
        <authorList>
            <person name="Miao H."/>
            <person name="Wang L."/>
            <person name="Qu L."/>
            <person name="Liu H."/>
            <person name="Sun Y."/>
            <person name="Le M."/>
            <person name="Wang Q."/>
            <person name="Wei S."/>
            <person name="Zheng Y."/>
            <person name="Lin W."/>
            <person name="Duan Y."/>
            <person name="Cao H."/>
            <person name="Xiong S."/>
            <person name="Wang X."/>
            <person name="Wei L."/>
            <person name="Li C."/>
            <person name="Ma Q."/>
            <person name="Ju M."/>
            <person name="Zhao R."/>
            <person name="Li G."/>
            <person name="Mu C."/>
            <person name="Tian Q."/>
            <person name="Mei H."/>
            <person name="Zhang T."/>
            <person name="Gao T."/>
            <person name="Zhang H."/>
        </authorList>
    </citation>
    <scope>NUCLEOTIDE SEQUENCE</scope>
    <source>
        <strain evidence="7">G02</strain>
    </source>
</reference>
<organism evidence="7">
    <name type="scientific">Sesamum radiatum</name>
    <name type="common">Black benniseed</name>
    <dbReference type="NCBI Taxonomy" id="300843"/>
    <lineage>
        <taxon>Eukaryota</taxon>
        <taxon>Viridiplantae</taxon>
        <taxon>Streptophyta</taxon>
        <taxon>Embryophyta</taxon>
        <taxon>Tracheophyta</taxon>
        <taxon>Spermatophyta</taxon>
        <taxon>Magnoliopsida</taxon>
        <taxon>eudicotyledons</taxon>
        <taxon>Gunneridae</taxon>
        <taxon>Pentapetalae</taxon>
        <taxon>asterids</taxon>
        <taxon>lamiids</taxon>
        <taxon>Lamiales</taxon>
        <taxon>Pedaliaceae</taxon>
        <taxon>Sesamum</taxon>
    </lineage>
</organism>
<keyword evidence="4" id="KW-0067">ATP-binding</keyword>
<dbReference type="EMBL" id="JACGWJ010000122">
    <property type="protein sequence ID" value="KAL0294869.1"/>
    <property type="molecule type" value="Genomic_DNA"/>
</dbReference>
<evidence type="ECO:0000256" key="1">
    <source>
        <dbReference type="ARBA" id="ARBA00004123"/>
    </source>
</evidence>
<dbReference type="GO" id="GO:0000812">
    <property type="term" value="C:Swr1 complex"/>
    <property type="evidence" value="ECO:0007669"/>
    <property type="project" value="TreeGrafter"/>
</dbReference>
<sequence length="241" mass="28017">ASWRNHGYPKVQGLNLAMNGQKAVKAPKETRRPKTHWDHVLEEMAWLSKDIESERKWKRAQANKVQMRANQATRGEKRVKAVKAPKEPQHPKTNWDHVLEEMAWLSMDIESERIWKLAQAKKVEIRANQATRGRREYSPTLGENFVNSPTLCKSSNLCTFQEQPTVYQKGGDNREKNIRVRYWRLRLRKNLGVLKRTGPCFERDGLVVKGREQKLRQLALNISKDVKVILDKGVKSLEMAL</sequence>
<dbReference type="InterPro" id="IPR050520">
    <property type="entry name" value="INO80/SWR1_helicase"/>
</dbReference>
<evidence type="ECO:0000256" key="3">
    <source>
        <dbReference type="ARBA" id="ARBA00022806"/>
    </source>
</evidence>
<dbReference type="GO" id="GO:0005524">
    <property type="term" value="F:ATP binding"/>
    <property type="evidence" value="ECO:0007669"/>
    <property type="project" value="UniProtKB-KW"/>
</dbReference>
<keyword evidence="2" id="KW-0547">Nucleotide-binding</keyword>
<accession>A0AAW2JK78</accession>
<feature type="domain" description="HSA" evidence="6">
    <location>
        <begin position="24"/>
        <end position="96"/>
    </location>
</feature>
<dbReference type="AlphaFoldDB" id="A0AAW2JK78"/>
<keyword evidence="3" id="KW-0347">Helicase</keyword>
<feature type="non-terminal residue" evidence="7">
    <location>
        <position position="1"/>
    </location>
</feature>
<keyword evidence="3" id="KW-0378">Hydrolase</keyword>
<dbReference type="PROSITE" id="PS51204">
    <property type="entry name" value="HSA"/>
    <property type="match status" value="1"/>
</dbReference>
<dbReference type="GO" id="GO:0006338">
    <property type="term" value="P:chromatin remodeling"/>
    <property type="evidence" value="ECO:0007669"/>
    <property type="project" value="TreeGrafter"/>
</dbReference>
<protein>
    <submittedName>
        <fullName evidence="7">Protein PHOTOPERIOD-INDEPENDENT EARLY FLOWERING 1</fullName>
    </submittedName>
</protein>
<name>A0AAW2JK78_SESRA</name>
<feature type="region of interest" description="Disordered" evidence="5">
    <location>
        <begin position="61"/>
        <end position="92"/>
    </location>
</feature>
<proteinExistence type="predicted"/>
<evidence type="ECO:0000259" key="6">
    <source>
        <dbReference type="PROSITE" id="PS51204"/>
    </source>
</evidence>
<dbReference type="GO" id="GO:0016887">
    <property type="term" value="F:ATP hydrolysis activity"/>
    <property type="evidence" value="ECO:0007669"/>
    <property type="project" value="TreeGrafter"/>
</dbReference>
<reference evidence="7" key="1">
    <citation type="submission" date="2020-06" db="EMBL/GenBank/DDBJ databases">
        <authorList>
            <person name="Li T."/>
            <person name="Hu X."/>
            <person name="Zhang T."/>
            <person name="Song X."/>
            <person name="Zhang H."/>
            <person name="Dai N."/>
            <person name="Sheng W."/>
            <person name="Hou X."/>
            <person name="Wei L."/>
        </authorList>
    </citation>
    <scope>NUCLEOTIDE SEQUENCE</scope>
    <source>
        <strain evidence="7">G02</strain>
        <tissue evidence="7">Leaf</tissue>
    </source>
</reference>
<dbReference type="PANTHER" id="PTHR45685">
    <property type="entry name" value="HELICASE SRCAP-RELATED"/>
    <property type="match status" value="1"/>
</dbReference>
<dbReference type="GO" id="GO:0004386">
    <property type="term" value="F:helicase activity"/>
    <property type="evidence" value="ECO:0007669"/>
    <property type="project" value="UniProtKB-KW"/>
</dbReference>
<evidence type="ECO:0000256" key="2">
    <source>
        <dbReference type="ARBA" id="ARBA00022741"/>
    </source>
</evidence>
<evidence type="ECO:0000256" key="5">
    <source>
        <dbReference type="SAM" id="MobiDB-lite"/>
    </source>
</evidence>
<comment type="subcellular location">
    <subcellularLocation>
        <location evidence="1">Nucleus</location>
    </subcellularLocation>
</comment>
<evidence type="ECO:0000256" key="4">
    <source>
        <dbReference type="ARBA" id="ARBA00022840"/>
    </source>
</evidence>
<dbReference type="GO" id="GO:0003677">
    <property type="term" value="F:DNA binding"/>
    <property type="evidence" value="ECO:0007669"/>
    <property type="project" value="UniProtKB-KW"/>
</dbReference>
<dbReference type="InterPro" id="IPR014012">
    <property type="entry name" value="HSA_dom"/>
</dbReference>